<evidence type="ECO:0000313" key="1">
    <source>
        <dbReference type="EMBL" id="KAH7865110.1"/>
    </source>
</evidence>
<sequence length="120" mass="13169">MNNDVAERENVLQDLNQLSGEGNVESMLLVEKGLRKLSSLKVGEAVAIAMAQQRWTSSTKSGLRDDLKLPFKGRNLAKAFGFNCGQQCFKRENTVVVGVGIPSQERDNAQGHQGSQHPCR</sequence>
<reference evidence="1 2" key="1">
    <citation type="journal article" date="2021" name="Hortic Res">
        <title>High-quality reference genome and annotation aids understanding of berry development for evergreen blueberry (Vaccinium darrowii).</title>
        <authorList>
            <person name="Yu J."/>
            <person name="Hulse-Kemp A.M."/>
            <person name="Babiker E."/>
            <person name="Staton M."/>
        </authorList>
    </citation>
    <scope>NUCLEOTIDE SEQUENCE [LARGE SCALE GENOMIC DNA]</scope>
    <source>
        <strain evidence="2">cv. NJ 8807/NJ 8810</strain>
        <tissue evidence="1">Young leaf</tissue>
    </source>
</reference>
<gene>
    <name evidence="1" type="ORF">Vadar_002387</name>
</gene>
<dbReference type="EMBL" id="CM037159">
    <property type="protein sequence ID" value="KAH7865110.1"/>
    <property type="molecule type" value="Genomic_DNA"/>
</dbReference>
<evidence type="ECO:0000313" key="2">
    <source>
        <dbReference type="Proteomes" id="UP000828048"/>
    </source>
</evidence>
<keyword evidence="2" id="KW-1185">Reference proteome</keyword>
<protein>
    <submittedName>
        <fullName evidence="1">Uncharacterized protein</fullName>
    </submittedName>
</protein>
<comment type="caution">
    <text evidence="1">The sequence shown here is derived from an EMBL/GenBank/DDBJ whole genome shotgun (WGS) entry which is preliminary data.</text>
</comment>
<name>A0ACB7ZHM8_9ERIC</name>
<accession>A0ACB7ZHM8</accession>
<proteinExistence type="predicted"/>
<organism evidence="1 2">
    <name type="scientific">Vaccinium darrowii</name>
    <dbReference type="NCBI Taxonomy" id="229202"/>
    <lineage>
        <taxon>Eukaryota</taxon>
        <taxon>Viridiplantae</taxon>
        <taxon>Streptophyta</taxon>
        <taxon>Embryophyta</taxon>
        <taxon>Tracheophyta</taxon>
        <taxon>Spermatophyta</taxon>
        <taxon>Magnoliopsida</taxon>
        <taxon>eudicotyledons</taxon>
        <taxon>Gunneridae</taxon>
        <taxon>Pentapetalae</taxon>
        <taxon>asterids</taxon>
        <taxon>Ericales</taxon>
        <taxon>Ericaceae</taxon>
        <taxon>Vaccinioideae</taxon>
        <taxon>Vaccinieae</taxon>
        <taxon>Vaccinium</taxon>
    </lineage>
</organism>
<dbReference type="Proteomes" id="UP000828048">
    <property type="component" value="Chromosome 9"/>
</dbReference>